<evidence type="ECO:0000313" key="15">
    <source>
        <dbReference type="Proteomes" id="UP000695000"/>
    </source>
</evidence>
<sequence length="844" mass="96374">MNHLNTPEEFDFPFTPYNIQDKFMRNLFETLENRKFGIFESPTGTGKSLSILCGALRWLKDYNKNEFEVIKGNISEANSEKDLLKASKDDWIASQAKEISITRKLNELKLESDKIENYYKKIEELKKKKKKYKLDRSKYLKKAKNVEDEVDEFGEKKSDNLEDDLLLAEIVDVDEEENEDEIEDKYAPVKIFICSRTHSQLAQFIGEINKSPFAKDVRVVTLGSRQNYCINPDVNRLKNISLVNERCLDLQKSQGKATKKEEGKVVKKQKSSSNCKCPYYKQQTIEELKDVALLEVCDIEDLISSGKELKACPYYASRKAVEDAEVVLVPYNTILHKATREANGIKLKNNVVIIDEAHNLLEAMAQMYSAEVTSNQLVHAQQQLKGYKAKYSTRFSSQNLLCINQLIYIITALKDELERDVEIKGDIKTEISTLTSFVLTAGIDNYNMFKLIKFAKDSKISQKLHSFAIKFPEPEVVKKEVKKGVSNFLKSIEPKGKSKAVEEIKIETPEKPKPKQAPSNPLLSVISFLEALTYSYEDGRILIHRGDVKKYQFLLLNPSIHFADVVKEARSVIVAGGTMKPISEFRDRLFINAGAESSRIVEFSCDHIIPPKNILPIIVTSGPAEEKLLFNFDNRRKMGLNVKLLLQETCRKVKGGIVVFFPSYKYEAWIWDQVKNMKFGRPVFREPQESGSVDSVLDNYHKAIYKSDCKSAMLFSVVGGKLSEGLNFSDDLGRCVIVVGMPYANIYAPDLKEKMSFLDKKEGSGSGNKFYENMCMKAVNQCIGRAVRHKDDFASVLLLDERYARQATKNALPDWIKRSLRTCKYDEAFILMDKFFTDKSKPEE</sequence>
<comment type="subcellular location">
    <subcellularLocation>
        <location evidence="2">Nucleus</location>
    </subcellularLocation>
</comment>
<gene>
    <name evidence="16" type="primary">LOC108557563</name>
</gene>
<evidence type="ECO:0000256" key="10">
    <source>
        <dbReference type="ARBA" id="ARBA00023014"/>
    </source>
</evidence>
<evidence type="ECO:0000256" key="6">
    <source>
        <dbReference type="ARBA" id="ARBA00022801"/>
    </source>
</evidence>
<dbReference type="SMART" id="SM00488">
    <property type="entry name" value="DEXDc2"/>
    <property type="match status" value="1"/>
</dbReference>
<evidence type="ECO:0000256" key="13">
    <source>
        <dbReference type="SAM" id="Coils"/>
    </source>
</evidence>
<keyword evidence="4" id="KW-0479">Metal-binding</keyword>
<dbReference type="Gene3D" id="3.40.50.300">
    <property type="entry name" value="P-loop containing nucleotide triphosphate hydrolases"/>
    <property type="match status" value="4"/>
</dbReference>
<evidence type="ECO:0000256" key="3">
    <source>
        <dbReference type="ARBA" id="ARBA00008435"/>
    </source>
</evidence>
<dbReference type="Gene3D" id="1.10.275.40">
    <property type="match status" value="1"/>
</dbReference>
<dbReference type="Pfam" id="PF06733">
    <property type="entry name" value="DEAD_2"/>
    <property type="match status" value="1"/>
</dbReference>
<dbReference type="InterPro" id="IPR014013">
    <property type="entry name" value="Helic_SF1/SF2_ATP-bd_DinG/Rad3"/>
</dbReference>
<evidence type="ECO:0000256" key="9">
    <source>
        <dbReference type="ARBA" id="ARBA00023004"/>
    </source>
</evidence>
<feature type="domain" description="Helicase ATP-binding" evidence="14">
    <location>
        <begin position="6"/>
        <end position="422"/>
    </location>
</feature>
<dbReference type="InterPro" id="IPR010614">
    <property type="entry name" value="RAD3-like_helicase_DEAD"/>
</dbReference>
<evidence type="ECO:0000256" key="12">
    <source>
        <dbReference type="ARBA" id="ARBA00023242"/>
    </source>
</evidence>
<dbReference type="CDD" id="cd18788">
    <property type="entry name" value="SF2_C_XPD"/>
    <property type="match status" value="1"/>
</dbReference>
<comment type="cofactor">
    <cofactor evidence="1">
        <name>[4Fe-4S] cluster</name>
        <dbReference type="ChEBI" id="CHEBI:49883"/>
    </cofactor>
</comment>
<dbReference type="InterPro" id="IPR027417">
    <property type="entry name" value="P-loop_NTPase"/>
</dbReference>
<keyword evidence="6" id="KW-0378">Hydrolase</keyword>
<dbReference type="Pfam" id="PF13307">
    <property type="entry name" value="Helicase_C_2"/>
    <property type="match status" value="1"/>
</dbReference>
<keyword evidence="7" id="KW-0347">Helicase</keyword>
<protein>
    <submittedName>
        <fullName evidence="16">ATP-dependent RNA helicase DDX11-like protein 8</fullName>
    </submittedName>
</protein>
<keyword evidence="13" id="KW-0175">Coiled coil</keyword>
<dbReference type="GeneID" id="108557563"/>
<dbReference type="InterPro" id="IPR013020">
    <property type="entry name" value="Rad3/Chl1-like"/>
</dbReference>
<keyword evidence="11" id="KW-0413">Isomerase</keyword>
<feature type="coiled-coil region" evidence="13">
    <location>
        <begin position="105"/>
        <end position="156"/>
    </location>
</feature>
<keyword evidence="8" id="KW-0067">ATP-binding</keyword>
<organism evidence="15 16">
    <name type="scientific">Nicrophorus vespilloides</name>
    <name type="common">Boreal carrion beetle</name>
    <dbReference type="NCBI Taxonomy" id="110193"/>
    <lineage>
        <taxon>Eukaryota</taxon>
        <taxon>Metazoa</taxon>
        <taxon>Ecdysozoa</taxon>
        <taxon>Arthropoda</taxon>
        <taxon>Hexapoda</taxon>
        <taxon>Insecta</taxon>
        <taxon>Pterygota</taxon>
        <taxon>Neoptera</taxon>
        <taxon>Endopterygota</taxon>
        <taxon>Coleoptera</taxon>
        <taxon>Polyphaga</taxon>
        <taxon>Staphyliniformia</taxon>
        <taxon>Silphidae</taxon>
        <taxon>Nicrophorinae</taxon>
        <taxon>Nicrophorus</taxon>
    </lineage>
</organism>
<evidence type="ECO:0000259" key="14">
    <source>
        <dbReference type="PROSITE" id="PS51193"/>
    </source>
</evidence>
<dbReference type="PANTHER" id="PTHR11472">
    <property type="entry name" value="DNA REPAIR DEAD HELICASE RAD3/XP-D SUBFAMILY MEMBER"/>
    <property type="match status" value="1"/>
</dbReference>
<evidence type="ECO:0000256" key="2">
    <source>
        <dbReference type="ARBA" id="ARBA00004123"/>
    </source>
</evidence>
<evidence type="ECO:0000256" key="1">
    <source>
        <dbReference type="ARBA" id="ARBA00001966"/>
    </source>
</evidence>
<keyword evidence="12" id="KW-0539">Nucleus</keyword>
<evidence type="ECO:0000256" key="11">
    <source>
        <dbReference type="ARBA" id="ARBA00023235"/>
    </source>
</evidence>
<evidence type="ECO:0000256" key="5">
    <source>
        <dbReference type="ARBA" id="ARBA00022741"/>
    </source>
</evidence>
<dbReference type="PROSITE" id="PS51193">
    <property type="entry name" value="HELICASE_ATP_BIND_2"/>
    <property type="match status" value="1"/>
</dbReference>
<dbReference type="SUPFAM" id="SSF52540">
    <property type="entry name" value="P-loop containing nucleoside triphosphate hydrolases"/>
    <property type="match status" value="2"/>
</dbReference>
<evidence type="ECO:0000313" key="16">
    <source>
        <dbReference type="RefSeq" id="XP_017769613.1"/>
    </source>
</evidence>
<keyword evidence="5" id="KW-0547">Nucleotide-binding</keyword>
<keyword evidence="15" id="KW-1185">Reference proteome</keyword>
<dbReference type="InterPro" id="IPR006554">
    <property type="entry name" value="Helicase-like_DEXD_c2"/>
</dbReference>
<name>A0ABM1M4W3_NICVS</name>
<comment type="similarity">
    <text evidence="3">Belongs to the DEAD box helicase family. DEAH subfamily. DDX11/CHL1 sub-subfamily.</text>
</comment>
<evidence type="ECO:0000256" key="8">
    <source>
        <dbReference type="ARBA" id="ARBA00022840"/>
    </source>
</evidence>
<dbReference type="PANTHER" id="PTHR11472:SF41">
    <property type="entry name" value="ATP-DEPENDENT DNA HELICASE DDX11-RELATED"/>
    <property type="match status" value="1"/>
</dbReference>
<accession>A0ABM1M4W3</accession>
<reference evidence="16" key="1">
    <citation type="submission" date="2025-08" db="UniProtKB">
        <authorList>
            <consortium name="RefSeq"/>
        </authorList>
    </citation>
    <scope>IDENTIFICATION</scope>
    <source>
        <tissue evidence="16">Whole Larva</tissue>
    </source>
</reference>
<keyword evidence="9" id="KW-0408">Iron</keyword>
<keyword evidence="10" id="KW-0411">Iron-sulfur</keyword>
<evidence type="ECO:0000256" key="7">
    <source>
        <dbReference type="ARBA" id="ARBA00022806"/>
    </source>
</evidence>
<dbReference type="InterPro" id="IPR006555">
    <property type="entry name" value="ATP-dep_Helicase_C"/>
</dbReference>
<proteinExistence type="inferred from homology"/>
<dbReference type="Proteomes" id="UP000695000">
    <property type="component" value="Unplaced"/>
</dbReference>
<dbReference type="InterPro" id="IPR045028">
    <property type="entry name" value="DinG/Rad3-like"/>
</dbReference>
<dbReference type="SMART" id="SM00491">
    <property type="entry name" value="HELICc2"/>
    <property type="match status" value="1"/>
</dbReference>
<dbReference type="RefSeq" id="XP_017769613.1">
    <property type="nucleotide sequence ID" value="XM_017914124.1"/>
</dbReference>
<evidence type="ECO:0000256" key="4">
    <source>
        <dbReference type="ARBA" id="ARBA00022723"/>
    </source>
</evidence>
<dbReference type="NCBIfam" id="TIGR00604">
    <property type="entry name" value="rad3"/>
    <property type="match status" value="1"/>
</dbReference>